<name>A0A9W8IHQ1_9FUNG</name>
<evidence type="ECO:0000256" key="1">
    <source>
        <dbReference type="SAM" id="SignalP"/>
    </source>
</evidence>
<evidence type="ECO:0000313" key="2">
    <source>
        <dbReference type="EMBL" id="KAJ2864155.1"/>
    </source>
</evidence>
<gene>
    <name evidence="2" type="ORF">GGH94_003103</name>
</gene>
<organism evidence="2 3">
    <name type="scientific">Coemansia aciculifera</name>
    <dbReference type="NCBI Taxonomy" id="417176"/>
    <lineage>
        <taxon>Eukaryota</taxon>
        <taxon>Fungi</taxon>
        <taxon>Fungi incertae sedis</taxon>
        <taxon>Zoopagomycota</taxon>
        <taxon>Kickxellomycotina</taxon>
        <taxon>Kickxellomycetes</taxon>
        <taxon>Kickxellales</taxon>
        <taxon>Kickxellaceae</taxon>
        <taxon>Coemansia</taxon>
    </lineage>
</organism>
<reference evidence="2" key="1">
    <citation type="submission" date="2022-07" db="EMBL/GenBank/DDBJ databases">
        <title>Phylogenomic reconstructions and comparative analyses of Kickxellomycotina fungi.</title>
        <authorList>
            <person name="Reynolds N.K."/>
            <person name="Stajich J.E."/>
            <person name="Barry K."/>
            <person name="Grigoriev I.V."/>
            <person name="Crous P."/>
            <person name="Smith M.E."/>
        </authorList>
    </citation>
    <scope>NUCLEOTIDE SEQUENCE</scope>
    <source>
        <strain evidence="2">RSA 476</strain>
    </source>
</reference>
<accession>A0A9W8IHQ1</accession>
<keyword evidence="1" id="KW-0732">Signal</keyword>
<dbReference type="AlphaFoldDB" id="A0A9W8IHQ1"/>
<feature type="signal peptide" evidence="1">
    <location>
        <begin position="1"/>
        <end position="17"/>
    </location>
</feature>
<protein>
    <submittedName>
        <fullName evidence="2">Uncharacterized protein</fullName>
    </submittedName>
</protein>
<dbReference type="Proteomes" id="UP001140074">
    <property type="component" value="Unassembled WGS sequence"/>
</dbReference>
<sequence length="163" mass="16687">MKLYVALFALGVATATASFVMHNARARGENSAARLVQQAANSMAFDEQDDYAQPPPAAHTALKSGGSTFANIPPSNSGTLKRRRIKAALGNPAAAKSQASAATAAAATSLTAQKPVAAARNLNKEIKEALLNPDEGRAADNSFTSLLLAAIASSNGDLPIISI</sequence>
<dbReference type="EMBL" id="JANBUY010000097">
    <property type="protein sequence ID" value="KAJ2864155.1"/>
    <property type="molecule type" value="Genomic_DNA"/>
</dbReference>
<comment type="caution">
    <text evidence="2">The sequence shown here is derived from an EMBL/GenBank/DDBJ whole genome shotgun (WGS) entry which is preliminary data.</text>
</comment>
<proteinExistence type="predicted"/>
<evidence type="ECO:0000313" key="3">
    <source>
        <dbReference type="Proteomes" id="UP001140074"/>
    </source>
</evidence>
<keyword evidence="3" id="KW-1185">Reference proteome</keyword>
<feature type="chain" id="PRO_5040854150" evidence="1">
    <location>
        <begin position="18"/>
        <end position="163"/>
    </location>
</feature>